<dbReference type="GO" id="GO:0008855">
    <property type="term" value="F:exodeoxyribonuclease VII activity"/>
    <property type="evidence" value="ECO:0007669"/>
    <property type="project" value="UniProtKB-UniRule"/>
</dbReference>
<dbReference type="EC" id="3.1.11.6" evidence="6"/>
<dbReference type="Gene3D" id="1.10.287.1040">
    <property type="entry name" value="Exonuclease VII, small subunit"/>
    <property type="match status" value="1"/>
</dbReference>
<name>C6HUJ5_9BACT</name>
<evidence type="ECO:0000256" key="1">
    <source>
        <dbReference type="ARBA" id="ARBA00009998"/>
    </source>
</evidence>
<keyword evidence="2 6" id="KW-0963">Cytoplasm</keyword>
<organism evidence="7 8">
    <name type="scientific">Leptospirillum ferrodiazotrophum</name>
    <dbReference type="NCBI Taxonomy" id="412449"/>
    <lineage>
        <taxon>Bacteria</taxon>
        <taxon>Pseudomonadati</taxon>
        <taxon>Nitrospirota</taxon>
        <taxon>Nitrospiria</taxon>
        <taxon>Nitrospirales</taxon>
        <taxon>Nitrospiraceae</taxon>
        <taxon>Leptospirillum</taxon>
    </lineage>
</organism>
<evidence type="ECO:0000256" key="3">
    <source>
        <dbReference type="ARBA" id="ARBA00022722"/>
    </source>
</evidence>
<dbReference type="GO" id="GO:0006308">
    <property type="term" value="P:DNA catabolic process"/>
    <property type="evidence" value="ECO:0007669"/>
    <property type="project" value="UniProtKB-UniRule"/>
</dbReference>
<dbReference type="SUPFAM" id="SSF116842">
    <property type="entry name" value="XseB-like"/>
    <property type="match status" value="1"/>
</dbReference>
<comment type="catalytic activity">
    <reaction evidence="6">
        <text>Exonucleolytic cleavage in either 5'- to 3'- or 3'- to 5'-direction to yield nucleoside 5'-phosphates.</text>
        <dbReference type="EC" id="3.1.11.6"/>
    </reaction>
</comment>
<dbReference type="GO" id="GO:0005829">
    <property type="term" value="C:cytosol"/>
    <property type="evidence" value="ECO:0007669"/>
    <property type="project" value="TreeGrafter"/>
</dbReference>
<dbReference type="AlphaFoldDB" id="C6HUJ5"/>
<dbReference type="PANTHER" id="PTHR34137">
    <property type="entry name" value="EXODEOXYRIBONUCLEASE 7 SMALL SUBUNIT"/>
    <property type="match status" value="1"/>
</dbReference>
<protein>
    <recommendedName>
        <fullName evidence="6">Exodeoxyribonuclease 7 small subunit</fullName>
        <ecNumber evidence="6">3.1.11.6</ecNumber>
    </recommendedName>
    <alternativeName>
        <fullName evidence="6">Exodeoxyribonuclease VII small subunit</fullName>
        <shortName evidence="6">Exonuclease VII small subunit</shortName>
    </alternativeName>
</protein>
<dbReference type="Pfam" id="PF02609">
    <property type="entry name" value="Exonuc_VII_S"/>
    <property type="match status" value="1"/>
</dbReference>
<dbReference type="NCBIfam" id="NF002140">
    <property type="entry name" value="PRK00977.1-4"/>
    <property type="match status" value="1"/>
</dbReference>
<keyword evidence="3 6" id="KW-0540">Nuclease</keyword>
<evidence type="ECO:0000256" key="6">
    <source>
        <dbReference type="HAMAP-Rule" id="MF_00337"/>
    </source>
</evidence>
<evidence type="ECO:0000256" key="5">
    <source>
        <dbReference type="ARBA" id="ARBA00022839"/>
    </source>
</evidence>
<comment type="subunit">
    <text evidence="6">Heterooligomer composed of large and small subunits.</text>
</comment>
<sequence length="89" mass="10054">MKDIGRTPSDAEPVRSFEEKMKRLEEIVRVMEQGDRPLEESLTLFEEGVALSDQCQKILEEAERKVSILLSSSKENGGASVEAPFRRES</sequence>
<proteinExistence type="inferred from homology"/>
<evidence type="ECO:0000313" key="7">
    <source>
        <dbReference type="EMBL" id="EES53728.1"/>
    </source>
</evidence>
<comment type="function">
    <text evidence="6">Bidirectionally degrades single-stranded DNA into large acid-insoluble oligonucleotides, which are then degraded further into small acid-soluble oligonucleotides.</text>
</comment>
<dbReference type="InterPro" id="IPR003761">
    <property type="entry name" value="Exonuc_VII_S"/>
</dbReference>
<dbReference type="Proteomes" id="UP000009374">
    <property type="component" value="Unassembled WGS sequence"/>
</dbReference>
<reference evidence="7 8" key="1">
    <citation type="journal article" date="2009" name="Appl. Environ. Microbiol.">
        <title>Community genomic and proteomic analyses of chemoautotrophic iron-oxidizing "Leptospirillum rubarum" (Group II) and "Leptospirillum ferrodiazotrophum" (Group III) bacteria in acid mine drainage biofilms.</title>
        <authorList>
            <person name="Goltsman D.S."/>
            <person name="Denef V.J."/>
            <person name="Singer S.W."/>
            <person name="VerBerkmoes N.C."/>
            <person name="Lefsrud M."/>
            <person name="Mueller R.S."/>
            <person name="Dick G.J."/>
            <person name="Sun C.L."/>
            <person name="Wheeler K.E."/>
            <person name="Zemla A."/>
            <person name="Baker B.J."/>
            <person name="Hauser L."/>
            <person name="Land M."/>
            <person name="Shah M.B."/>
            <person name="Thelen M.P."/>
            <person name="Hettich R.L."/>
            <person name="Banfield J.F."/>
        </authorList>
    </citation>
    <scope>NUCLEOTIDE SEQUENCE [LARGE SCALE GENOMIC DNA]</scope>
</reference>
<gene>
    <name evidence="6" type="primary">xseB</name>
    <name evidence="7" type="ORF">UBAL3_60500024</name>
</gene>
<evidence type="ECO:0000256" key="2">
    <source>
        <dbReference type="ARBA" id="ARBA00022490"/>
    </source>
</evidence>
<evidence type="ECO:0000256" key="4">
    <source>
        <dbReference type="ARBA" id="ARBA00022801"/>
    </source>
</evidence>
<evidence type="ECO:0000313" key="8">
    <source>
        <dbReference type="Proteomes" id="UP000009374"/>
    </source>
</evidence>
<keyword evidence="8" id="KW-1185">Reference proteome</keyword>
<comment type="similarity">
    <text evidence="1 6">Belongs to the XseB family.</text>
</comment>
<dbReference type="HAMAP" id="MF_00337">
    <property type="entry name" value="Exonuc_7_S"/>
    <property type="match status" value="1"/>
</dbReference>
<keyword evidence="4 6" id="KW-0378">Hydrolase</keyword>
<accession>C6HUJ5</accession>
<dbReference type="EMBL" id="GG693856">
    <property type="protein sequence ID" value="EES53728.1"/>
    <property type="molecule type" value="Genomic_DNA"/>
</dbReference>
<dbReference type="NCBIfam" id="TIGR01280">
    <property type="entry name" value="xseB"/>
    <property type="match status" value="1"/>
</dbReference>
<keyword evidence="5 6" id="KW-0269">Exonuclease</keyword>
<dbReference type="PANTHER" id="PTHR34137:SF1">
    <property type="entry name" value="EXODEOXYRIBONUCLEASE 7 SMALL SUBUNIT"/>
    <property type="match status" value="1"/>
</dbReference>
<dbReference type="GO" id="GO:0009318">
    <property type="term" value="C:exodeoxyribonuclease VII complex"/>
    <property type="evidence" value="ECO:0007669"/>
    <property type="project" value="UniProtKB-UniRule"/>
</dbReference>
<comment type="subcellular location">
    <subcellularLocation>
        <location evidence="6">Cytoplasm</location>
    </subcellularLocation>
</comment>
<dbReference type="InterPro" id="IPR037004">
    <property type="entry name" value="Exonuc_VII_ssu_sf"/>
</dbReference>